<keyword evidence="3" id="KW-1185">Reference proteome</keyword>
<feature type="region of interest" description="Disordered" evidence="1">
    <location>
        <begin position="1"/>
        <end position="45"/>
    </location>
</feature>
<gene>
    <name evidence="2" type="ORF">ZOSMA_2G02580</name>
</gene>
<dbReference type="EMBL" id="LFYR01000981">
    <property type="protein sequence ID" value="KMZ66248.1"/>
    <property type="molecule type" value="Genomic_DNA"/>
</dbReference>
<dbReference type="OrthoDB" id="1918650at2759"/>
<evidence type="ECO:0000313" key="3">
    <source>
        <dbReference type="Proteomes" id="UP000036987"/>
    </source>
</evidence>
<evidence type="ECO:0000256" key="1">
    <source>
        <dbReference type="SAM" id="MobiDB-lite"/>
    </source>
</evidence>
<evidence type="ECO:0000313" key="2">
    <source>
        <dbReference type="EMBL" id="KMZ66248.1"/>
    </source>
</evidence>
<dbReference type="PANTHER" id="PTHR36034">
    <property type="entry name" value="EXPRESSED PROTEIN"/>
    <property type="match status" value="1"/>
</dbReference>
<sequence length="790" mass="87672">MNFLRRKSKFPSFARSQSASDLLLSESPLHQERKEEGGDCSNDGESEDFRKHLFSIGEHNYSDVSDREGWILVPNRLPEDWSDAVDMKASRSLDRSFIFSGEQLHILACLTSSKQDRDITSSFIDSEEIPINSRSIEINKEKMTSGNTQTNSICGIVDINSEQQDVSSDMTTSKGSNISTKEEFSTDGSLVQLEEDKSQTSEFKNSDFFVRISESGEPLWSKISKIEAAQASDDISRKSLRENLSNTNIDSGTFTSAFCGLARNAAKCYSLRNGDIAVFLQVNVGIDNIKDPVLEVLQFVKSKTSHLSSQYSQSLNSCHDPNRELLRWVVPLDNASKPIPQVSPKSSSVGFVPDSGSGHLRSPLSIPSSSSQLFSFGNFKTYSMSSLPPTLSLSVSSHLRPSFDLEGLDHVSFEKLINNQFLEMRMPLSFRGVFLEPEKFSIQCGLGGVYLPGRRWRKKLEIIQPIEMHSFAADCNTENLLCVQIKNISPSHIPEMIIYLDAINIIFEEAPMYGPPLFLPLSCIDAGCDHSLPNLALRRGEEHSFILKPNQHYSNIKEGASNLSIGNSVFNLTKYAILVSYKCNYAESKLFFKKPTSWRPRAARDLMLSVESVVSEQKDELERSSQLPFQVLTLQASNLTSEDLTLLILAPASFTTPSSVSLDSVPRISVERVSTISEGGPTLNDPMLLPGAKKEIINLVMGSFFVDDDVTQSSIPNCDSNYTHLWLQSTVSLGCVRAQSNVTFKLQSLSLTCGIITLDTLQILVKEKGVTYVPERPLKIYPSSSIAVKI</sequence>
<reference evidence="3" key="1">
    <citation type="journal article" date="2016" name="Nature">
        <title>The genome of the seagrass Zostera marina reveals angiosperm adaptation to the sea.</title>
        <authorList>
            <person name="Olsen J.L."/>
            <person name="Rouze P."/>
            <person name="Verhelst B."/>
            <person name="Lin Y.-C."/>
            <person name="Bayer T."/>
            <person name="Collen J."/>
            <person name="Dattolo E."/>
            <person name="De Paoli E."/>
            <person name="Dittami S."/>
            <person name="Maumus F."/>
            <person name="Michel G."/>
            <person name="Kersting A."/>
            <person name="Lauritano C."/>
            <person name="Lohaus R."/>
            <person name="Toepel M."/>
            <person name="Tonon T."/>
            <person name="Vanneste K."/>
            <person name="Amirebrahimi M."/>
            <person name="Brakel J."/>
            <person name="Bostroem C."/>
            <person name="Chovatia M."/>
            <person name="Grimwood J."/>
            <person name="Jenkins J.W."/>
            <person name="Jueterbock A."/>
            <person name="Mraz A."/>
            <person name="Stam W.T."/>
            <person name="Tice H."/>
            <person name="Bornberg-Bauer E."/>
            <person name="Green P.J."/>
            <person name="Pearson G.A."/>
            <person name="Procaccini G."/>
            <person name="Duarte C.M."/>
            <person name="Schmutz J."/>
            <person name="Reusch T.B.H."/>
            <person name="Van de Peer Y."/>
        </authorList>
    </citation>
    <scope>NUCLEOTIDE SEQUENCE [LARGE SCALE GENOMIC DNA]</scope>
    <source>
        <strain evidence="3">cv. Finnish</strain>
    </source>
</reference>
<organism evidence="2 3">
    <name type="scientific">Zostera marina</name>
    <name type="common">Eelgrass</name>
    <dbReference type="NCBI Taxonomy" id="29655"/>
    <lineage>
        <taxon>Eukaryota</taxon>
        <taxon>Viridiplantae</taxon>
        <taxon>Streptophyta</taxon>
        <taxon>Embryophyta</taxon>
        <taxon>Tracheophyta</taxon>
        <taxon>Spermatophyta</taxon>
        <taxon>Magnoliopsida</taxon>
        <taxon>Liliopsida</taxon>
        <taxon>Zosteraceae</taxon>
        <taxon>Zostera</taxon>
    </lineage>
</organism>
<dbReference type="STRING" id="29655.A0A0K9PAY4"/>
<dbReference type="PANTHER" id="PTHR36034:SF2">
    <property type="entry name" value="EXPRESSED PROTEIN"/>
    <property type="match status" value="1"/>
</dbReference>
<proteinExistence type="predicted"/>
<dbReference type="Proteomes" id="UP000036987">
    <property type="component" value="Unassembled WGS sequence"/>
</dbReference>
<dbReference type="OMA" id="RFQESHF"/>
<name>A0A0K9PAY4_ZOSMR</name>
<accession>A0A0K9PAY4</accession>
<dbReference type="AlphaFoldDB" id="A0A0K9PAY4"/>
<comment type="caution">
    <text evidence="2">The sequence shown here is derived from an EMBL/GenBank/DDBJ whole genome shotgun (WGS) entry which is preliminary data.</text>
</comment>
<protein>
    <submittedName>
        <fullName evidence="2">Uncharacterized protein</fullName>
    </submittedName>
</protein>